<gene>
    <name evidence="1" type="ORF">LLCLJKAH_00157</name>
</gene>
<reference evidence="1 2" key="1">
    <citation type="submission" date="2020-09" db="EMBL/GenBank/DDBJ databases">
        <authorList>
            <person name="Jameson E."/>
        </authorList>
    </citation>
    <scope>NUCLEOTIDE SEQUENCE [LARGE SCALE GENOMIC DNA]</scope>
</reference>
<evidence type="ECO:0000313" key="1">
    <source>
        <dbReference type="EMBL" id="CAD5236146.1"/>
    </source>
</evidence>
<organism evidence="1 2">
    <name type="scientific">Klebsiella phage vB_KvM-Eowyn</name>
    <dbReference type="NCBI Taxonomy" id="2762819"/>
    <lineage>
        <taxon>Viruses</taxon>
        <taxon>Duplodnaviria</taxon>
        <taxon>Heunggongvirae</taxon>
        <taxon>Uroviricota</taxon>
        <taxon>Caudoviricetes</taxon>
        <taxon>Chimalliviridae</taxon>
        <taxon>Eowynvirus</taxon>
        <taxon>Eowynvirus eowyn</taxon>
    </lineage>
</organism>
<dbReference type="Proteomes" id="UP000596247">
    <property type="component" value="Chromosome"/>
</dbReference>
<dbReference type="EMBL" id="LR881104">
    <property type="protein sequence ID" value="CAD5236146.1"/>
    <property type="molecule type" value="Genomic_DNA"/>
</dbReference>
<proteinExistence type="predicted"/>
<protein>
    <submittedName>
        <fullName evidence="1">Uncharacterized protein</fullName>
    </submittedName>
</protein>
<keyword evidence="2" id="KW-1185">Reference proteome</keyword>
<sequence length="416" mass="46336">MYTYVSAIARVKGGGVEWKSIDLSTIPLYQVYNTYSEIKATVTNPAYSSAATVDFDDLPDYLRVLTITFVTWLGQIGNTSLPVTYSVLVEGTTTVRHVDAFYWGFKSKPSDHTKSPDAVLDYDQQVDILLSKAGVNYSNVEQNCIATVNGFCHRISSTSDGVYVLDGVISARKANKPLVGFLDFSGIGSITQVDITSDMVVDPEPDVPSYESVYVKTNVDLFGKTVLLSWMGYLFALDNNYDVVGNRMLKINTRNMDLVSRYFDSRNYIDWSDVYVPYESDHNPDRVNLDIFLSDDTITKMLNSPQTFLIVVDATNVVVEYAAMQPTGLPGVYIQSDTPPTEPMRVNMGRLAEYVVEKEIDDYVVVIDGYLVDQSTRHTVSASSSGIVNNSLVGPQPRTYAEVRRMDIKRIELVTA</sequence>
<name>A0A7R8R5W5_9CAUD</name>
<evidence type="ECO:0000313" key="2">
    <source>
        <dbReference type="Proteomes" id="UP000596247"/>
    </source>
</evidence>
<accession>A0A7R8R5W5</accession>